<dbReference type="SUPFAM" id="SSF57959">
    <property type="entry name" value="Leucine zipper domain"/>
    <property type="match status" value="1"/>
</dbReference>
<dbReference type="SMART" id="SM00338">
    <property type="entry name" value="BRLZ"/>
    <property type="match status" value="1"/>
</dbReference>
<dbReference type="GO" id="GO:0003700">
    <property type="term" value="F:DNA-binding transcription factor activity"/>
    <property type="evidence" value="ECO:0007669"/>
    <property type="project" value="InterPro"/>
</dbReference>
<dbReference type="AlphaFoldDB" id="A0A564Y234"/>
<evidence type="ECO:0000256" key="1">
    <source>
        <dbReference type="SAM" id="Coils"/>
    </source>
</evidence>
<dbReference type="Gene3D" id="1.20.5.170">
    <property type="match status" value="1"/>
</dbReference>
<evidence type="ECO:0000259" key="3">
    <source>
        <dbReference type="PROSITE" id="PS50217"/>
    </source>
</evidence>
<dbReference type="PROSITE" id="PS50217">
    <property type="entry name" value="BZIP"/>
    <property type="match status" value="1"/>
</dbReference>
<evidence type="ECO:0000313" key="4">
    <source>
        <dbReference type="EMBL" id="VUZ40838.1"/>
    </source>
</evidence>
<feature type="compositionally biased region" description="Polar residues" evidence="2">
    <location>
        <begin position="188"/>
        <end position="201"/>
    </location>
</feature>
<name>A0A564Y234_HYMDI</name>
<proteinExistence type="predicted"/>
<sequence>MVPFAPQCLQLDDFRQHRSESGHYQKANDPLTTSTPTVYTTNYNPHWNTGHSNYYPGRYGESCYQPNPGSQYFSYLPSVDVTEHRSQIPEFPITPLREDYTPPQPNYGSSISAIPEIKYDNFGFPNYGFGYNPICQMPLASQTLVEMDVSTDIQRRTISPNSTLSSSDIGSVGFNSDEQPCIQPVLESDNTMTETPSNSFYNGIDTVSADKEPKTDNTTQTKTEKDLERRRKNNEASRKSRAQRRDRFLMEIKEVEFLKTENVRLRELLKELELAIKEANDALISKFHYQTSSDQPPNM</sequence>
<dbReference type="EMBL" id="CABIJS010000044">
    <property type="protein sequence ID" value="VUZ40838.1"/>
    <property type="molecule type" value="Genomic_DNA"/>
</dbReference>
<organism evidence="4 5">
    <name type="scientific">Hymenolepis diminuta</name>
    <name type="common">Rat tapeworm</name>
    <dbReference type="NCBI Taxonomy" id="6216"/>
    <lineage>
        <taxon>Eukaryota</taxon>
        <taxon>Metazoa</taxon>
        <taxon>Spiralia</taxon>
        <taxon>Lophotrochozoa</taxon>
        <taxon>Platyhelminthes</taxon>
        <taxon>Cestoda</taxon>
        <taxon>Eucestoda</taxon>
        <taxon>Cyclophyllidea</taxon>
        <taxon>Hymenolepididae</taxon>
        <taxon>Hymenolepis</taxon>
    </lineage>
</organism>
<dbReference type="Proteomes" id="UP000321570">
    <property type="component" value="Unassembled WGS sequence"/>
</dbReference>
<keyword evidence="1" id="KW-0175">Coiled coil</keyword>
<keyword evidence="5" id="KW-1185">Reference proteome</keyword>
<feature type="region of interest" description="Disordered" evidence="2">
    <location>
        <begin position="156"/>
        <end position="243"/>
    </location>
</feature>
<evidence type="ECO:0000256" key="2">
    <source>
        <dbReference type="SAM" id="MobiDB-lite"/>
    </source>
</evidence>
<feature type="domain" description="BZIP" evidence="3">
    <location>
        <begin position="223"/>
        <end position="273"/>
    </location>
</feature>
<protein>
    <recommendedName>
        <fullName evidence="3">BZIP domain-containing protein</fullName>
    </recommendedName>
</protein>
<dbReference type="InterPro" id="IPR004827">
    <property type="entry name" value="bZIP"/>
</dbReference>
<feature type="coiled-coil region" evidence="1">
    <location>
        <begin position="255"/>
        <end position="285"/>
    </location>
</feature>
<gene>
    <name evidence="4" type="ORF">WMSIL1_LOCUS1933</name>
</gene>
<evidence type="ECO:0000313" key="5">
    <source>
        <dbReference type="Proteomes" id="UP000321570"/>
    </source>
</evidence>
<dbReference type="Pfam" id="PF07716">
    <property type="entry name" value="bZIP_2"/>
    <property type="match status" value="1"/>
</dbReference>
<dbReference type="InterPro" id="IPR046347">
    <property type="entry name" value="bZIP_sf"/>
</dbReference>
<reference evidence="4 5" key="1">
    <citation type="submission" date="2019-07" db="EMBL/GenBank/DDBJ databases">
        <authorList>
            <person name="Jastrzebski P J."/>
            <person name="Paukszto L."/>
            <person name="Jastrzebski P J."/>
        </authorList>
    </citation>
    <scope>NUCLEOTIDE SEQUENCE [LARGE SCALE GENOMIC DNA]</scope>
    <source>
        <strain evidence="4 5">WMS-il1</strain>
    </source>
</reference>
<feature type="compositionally biased region" description="Basic and acidic residues" evidence="2">
    <location>
        <begin position="222"/>
        <end position="243"/>
    </location>
</feature>
<feature type="compositionally biased region" description="Polar residues" evidence="2">
    <location>
        <begin position="156"/>
        <end position="178"/>
    </location>
</feature>
<accession>A0A564Y234</accession>